<evidence type="ECO:0000259" key="2">
    <source>
        <dbReference type="Pfam" id="PF13166"/>
    </source>
</evidence>
<evidence type="ECO:0000256" key="1">
    <source>
        <dbReference type="SAM" id="Coils"/>
    </source>
</evidence>
<protein>
    <submittedName>
        <fullName evidence="3">AAA family ATPase</fullName>
    </submittedName>
</protein>
<accession>A0ABT5JJZ2</accession>
<dbReference type="EMBL" id="JAQQLI010000084">
    <property type="protein sequence ID" value="MDC7789663.1"/>
    <property type="molecule type" value="Genomic_DNA"/>
</dbReference>
<dbReference type="SUPFAM" id="SSF52540">
    <property type="entry name" value="P-loop containing nucleoside triphosphate hydrolases"/>
    <property type="match status" value="1"/>
</dbReference>
<proteinExistence type="predicted"/>
<dbReference type="Gene3D" id="3.40.50.300">
    <property type="entry name" value="P-loop containing nucleotide triphosphate hydrolases"/>
    <property type="match status" value="1"/>
</dbReference>
<evidence type="ECO:0000313" key="3">
    <source>
        <dbReference type="EMBL" id="MDC7789663.1"/>
    </source>
</evidence>
<keyword evidence="4" id="KW-1185">Reference proteome</keyword>
<comment type="caution">
    <text evidence="3">The sequence shown here is derived from an EMBL/GenBank/DDBJ whole genome shotgun (WGS) entry which is preliminary data.</text>
</comment>
<dbReference type="Pfam" id="PF13166">
    <property type="entry name" value="AAA_13"/>
    <property type="match status" value="1"/>
</dbReference>
<feature type="domain" description="Protein CR006 P-loop" evidence="2">
    <location>
        <begin position="21"/>
        <end position="740"/>
    </location>
</feature>
<dbReference type="Proteomes" id="UP001165652">
    <property type="component" value="Unassembled WGS sequence"/>
</dbReference>
<gene>
    <name evidence="3" type="ORF">PQJ73_28625</name>
</gene>
<reference evidence="3" key="2">
    <citation type="submission" date="2023-02" db="EMBL/GenBank/DDBJ databases">
        <authorList>
            <person name="Rayyan A."/>
            <person name="Meyer T."/>
            <person name="Kyndt J.A."/>
        </authorList>
    </citation>
    <scope>NUCLEOTIDE SEQUENCE</scope>
    <source>
        <strain evidence="3">DSM 9987</strain>
    </source>
</reference>
<reference evidence="3" key="1">
    <citation type="journal article" date="2023" name="Microbiol Resour">
        <title>Genome Sequences of Rhodoplanes serenus and Two Thermotolerant Strains, Rhodoplanes tepidamans and 'Rhodoplanes cryptolactis,' Further Refine the Genus.</title>
        <authorList>
            <person name="Rayyan A.A."/>
            <person name="Kyndt J.A."/>
        </authorList>
    </citation>
    <scope>NUCLEOTIDE SEQUENCE</scope>
    <source>
        <strain evidence="3">DSM 9987</strain>
    </source>
</reference>
<dbReference type="InterPro" id="IPR026866">
    <property type="entry name" value="CR006_AAA"/>
</dbReference>
<dbReference type="InterPro" id="IPR027417">
    <property type="entry name" value="P-loop_NTPase"/>
</dbReference>
<dbReference type="RefSeq" id="WP_272780485.1">
    <property type="nucleotide sequence ID" value="NZ_JAQQLI010000084.1"/>
</dbReference>
<dbReference type="PANTHER" id="PTHR32182:SF22">
    <property type="entry name" value="ATP-DEPENDENT ENDONUCLEASE, OLD FAMILY-RELATED"/>
    <property type="match status" value="1"/>
</dbReference>
<dbReference type="PANTHER" id="PTHR32182">
    <property type="entry name" value="DNA REPLICATION AND REPAIR PROTEIN RECF"/>
    <property type="match status" value="1"/>
</dbReference>
<name>A0ABT5JJZ2_RHOTP</name>
<organism evidence="3 4">
    <name type="scientific">Rhodoplanes tepidamans</name>
    <name type="common">Rhodoplanes cryptolactis</name>
    <dbReference type="NCBI Taxonomy" id="200616"/>
    <lineage>
        <taxon>Bacteria</taxon>
        <taxon>Pseudomonadati</taxon>
        <taxon>Pseudomonadota</taxon>
        <taxon>Alphaproteobacteria</taxon>
        <taxon>Hyphomicrobiales</taxon>
        <taxon>Nitrobacteraceae</taxon>
        <taxon>Rhodoplanes</taxon>
    </lineage>
</organism>
<evidence type="ECO:0000313" key="4">
    <source>
        <dbReference type="Proteomes" id="UP001165652"/>
    </source>
</evidence>
<sequence>MVIIKNIRQLKGAAVLSERTKKTPEIGFSQYNLIYGFNGSGKSTLSRVFAALQKGSRPEGLPLDCTFEVEMTDGTVYACPDKLAGLETRVCVFNTDFVEENLHWADGKANPVFTISAEQGEAVKKLAALEGVRPSANSTLAAEEKVLSERDKAFATYKRERARTISERLRQTGRKYEATQLVDDYKKLVFDEQSILSDAALNAATDACARAEPFPKVSLVEMPVAAVLGAVTSAIELCPKTIGSVVVEGLDRHPSMVTWVKVGHDYHVDNKLSSCLYCGSEISEERRELLSCAFDDTVASFIEQLEIEDERARKTAEALRLAAASLPKEEQFSAEIRVQYAEAVANLLLQVDVVSSALGKAIAGLSVRRGAPTAPVETGLPTLKEVQETKRQFEAAVAVVNALCEQHNSMVDDFTRHQEEARISIRRHFLADGADAYNTHIQECKAAREAVDSAKTSILKLEDEIAGLRAKVQQHGPAASKINELVKAYLGHGELTIAPVDRGYELHRRGNLVKGSPSEGEKTAIALCYFLSTLEADGKKAGKLIVIIDDPISSLDTKAMNYACALIRGRLSNVAQLLVMTHNQHCMNEFKKAWKGLARAEPPKVPKARLLYIDVTVPNGSNNRSASIVEMSSLLREYDSEYHFLFQKVLQFEAAGGGQFEYAFMMPNVLRRVIEVFLAFKIPRNGNINDKLAELCRNNPALDPARMSALERLSQVESHSDNLDDLISHSSMTVEEARDANAALLFLMAQSDPEHLAGLRKYCKP</sequence>
<feature type="coiled-coil region" evidence="1">
    <location>
        <begin position="444"/>
        <end position="471"/>
    </location>
</feature>
<keyword evidence="1" id="KW-0175">Coiled coil</keyword>